<evidence type="ECO:0000313" key="3">
    <source>
        <dbReference type="Proteomes" id="UP000683436"/>
    </source>
</evidence>
<dbReference type="CDD" id="cd02042">
    <property type="entry name" value="ParAB_family"/>
    <property type="match status" value="1"/>
</dbReference>
<dbReference type="RefSeq" id="WP_125882699.1">
    <property type="nucleotide sequence ID" value="NZ_CP076684.1"/>
</dbReference>
<keyword evidence="2" id="KW-0614">Plasmid</keyword>
<dbReference type="InterPro" id="IPR027417">
    <property type="entry name" value="P-loop_NTPase"/>
</dbReference>
<reference evidence="2 3" key="1">
    <citation type="submission" date="2021-06" db="EMBL/GenBank/DDBJ databases">
        <title>Microbial metabolic specificity influences pelagic lipid remineralization.</title>
        <authorList>
            <person name="Behrendt L."/>
            <person name="Hunter J.E."/>
            <person name="Alcolombri U."/>
            <person name="Smriga S."/>
            <person name="Mincer T."/>
            <person name="Lowenstein D.P."/>
            <person name="Peaudecerf F.J."/>
            <person name="Fernandez V.I."/>
            <person name="Fredricks H."/>
            <person name="Almblad H."/>
            <person name="Harrison J.J."/>
            <person name="Stocker R."/>
            <person name="Van Mooy B.A.S."/>
        </authorList>
    </citation>
    <scope>NUCLEOTIDE SEQUENCE [LARGE SCALE GENOMIC DNA]</scope>
    <source>
        <strain evidence="2 3">A252</strain>
        <plasmid evidence="2 3">megaplasmid</plasmid>
    </source>
</reference>
<dbReference type="Pfam" id="PF13614">
    <property type="entry name" value="AAA_31"/>
    <property type="match status" value="1"/>
</dbReference>
<dbReference type="EMBL" id="CP076684">
    <property type="protein sequence ID" value="QWV19492.1"/>
    <property type="molecule type" value="Genomic_DNA"/>
</dbReference>
<proteinExistence type="predicted"/>
<dbReference type="PANTHER" id="PTHR13696:SF96">
    <property type="entry name" value="COBQ_COBB_MIND_PARA NUCLEOTIDE BINDING DOMAIN-CONTAINING PROTEIN"/>
    <property type="match status" value="1"/>
</dbReference>
<evidence type="ECO:0000313" key="2">
    <source>
        <dbReference type="EMBL" id="QWV19492.1"/>
    </source>
</evidence>
<keyword evidence="3" id="KW-1185">Reference proteome</keyword>
<dbReference type="Proteomes" id="UP000683436">
    <property type="component" value="Plasmid megaplasmid"/>
</dbReference>
<dbReference type="SUPFAM" id="SSF52540">
    <property type="entry name" value="P-loop containing nucleoside triphosphate hydrolases"/>
    <property type="match status" value="1"/>
</dbReference>
<dbReference type="PANTHER" id="PTHR13696">
    <property type="entry name" value="P-LOOP CONTAINING NUCLEOSIDE TRIPHOSPHATE HYDROLASE"/>
    <property type="match status" value="1"/>
</dbReference>
<evidence type="ECO:0000259" key="1">
    <source>
        <dbReference type="Pfam" id="PF13614"/>
    </source>
</evidence>
<protein>
    <submittedName>
        <fullName evidence="2">ParA family protein</fullName>
    </submittedName>
</protein>
<feature type="domain" description="AAA" evidence="1">
    <location>
        <begin position="1"/>
        <end position="153"/>
    </location>
</feature>
<dbReference type="InterPro" id="IPR050678">
    <property type="entry name" value="DNA_Partitioning_ATPase"/>
</dbReference>
<geneLocation type="plasmid" evidence="2 3">
    <name>megaplasmid</name>
</geneLocation>
<gene>
    <name evidence="2" type="ORF">KQ248_22975</name>
</gene>
<organism evidence="2 3">
    <name type="scientific">Stutzerimonas zhaodongensis</name>
    <dbReference type="NCBI Taxonomy" id="1176257"/>
    <lineage>
        <taxon>Bacteria</taxon>
        <taxon>Pseudomonadati</taxon>
        <taxon>Pseudomonadota</taxon>
        <taxon>Gammaproteobacteria</taxon>
        <taxon>Pseudomonadales</taxon>
        <taxon>Pseudomonadaceae</taxon>
        <taxon>Stutzerimonas</taxon>
    </lineage>
</organism>
<name>A0ABX8J0J3_9GAMM</name>
<accession>A0ABX8J0J3</accession>
<dbReference type="Gene3D" id="3.40.50.300">
    <property type="entry name" value="P-loop containing nucleotide triphosphate hydrolases"/>
    <property type="match status" value="1"/>
</dbReference>
<sequence>MKVTTIIATKGGIGKTTTGANLGAISADAGLRTLLIDADPQPSVSSFFQLEYEAPCGFYELIAQNETNPERIISRTVIPNLSVITNNDPHSQLVNMMLQAPDGRIRLKNLISSFSDFDLVIIDTQGTRTVIQEMAVLASELAISPIQPHMLAAREFHRGTGQLFSDLEGFKALGLTIPPCKIVINMLDQTADARMIADLIRTNFNQGLFEVVETAIPQAVSFRGAATQGIPTHRLEYRAPTDRKAPAALDILRSLAIELFPEWRERYEALTADVVEDIVKGANS</sequence>
<dbReference type="InterPro" id="IPR025669">
    <property type="entry name" value="AAA_dom"/>
</dbReference>